<protein>
    <submittedName>
        <fullName evidence="5">Winged helix-turn-helix transcriptional regulator</fullName>
    </submittedName>
</protein>
<dbReference type="EMBL" id="JACJVP010000030">
    <property type="protein sequence ID" value="MBB6672667.1"/>
    <property type="molecule type" value="Genomic_DNA"/>
</dbReference>
<dbReference type="Gene3D" id="1.10.10.10">
    <property type="entry name" value="Winged helix-like DNA-binding domain superfamily/Winged helix DNA-binding domain"/>
    <property type="match status" value="1"/>
</dbReference>
<dbReference type="Pfam" id="PF01638">
    <property type="entry name" value="HxlR"/>
    <property type="match status" value="1"/>
</dbReference>
<dbReference type="GO" id="GO:0003677">
    <property type="term" value="F:DNA binding"/>
    <property type="evidence" value="ECO:0007669"/>
    <property type="project" value="UniProtKB-KW"/>
</dbReference>
<evidence type="ECO:0000313" key="6">
    <source>
        <dbReference type="Proteomes" id="UP000547209"/>
    </source>
</evidence>
<keyword evidence="3" id="KW-0804">Transcription</keyword>
<accession>A0A7X0VG26</accession>
<organism evidence="5 6">
    <name type="scientific">Cohnella nanjingensis</name>
    <dbReference type="NCBI Taxonomy" id="1387779"/>
    <lineage>
        <taxon>Bacteria</taxon>
        <taxon>Bacillati</taxon>
        <taxon>Bacillota</taxon>
        <taxon>Bacilli</taxon>
        <taxon>Bacillales</taxon>
        <taxon>Paenibacillaceae</taxon>
        <taxon>Cohnella</taxon>
    </lineage>
</organism>
<dbReference type="PANTHER" id="PTHR33204">
    <property type="entry name" value="TRANSCRIPTIONAL REGULATOR, MARR FAMILY"/>
    <property type="match status" value="1"/>
</dbReference>
<dbReference type="RefSeq" id="WP_185670525.1">
    <property type="nucleotide sequence ID" value="NZ_JACJVP010000030.1"/>
</dbReference>
<evidence type="ECO:0000259" key="4">
    <source>
        <dbReference type="PROSITE" id="PS51118"/>
    </source>
</evidence>
<feature type="domain" description="HTH hxlR-type" evidence="4">
    <location>
        <begin position="8"/>
        <end position="106"/>
    </location>
</feature>
<sequence length="115" mass="13137">MAEKIYNTSVELTLEIIGGKWKCVILFHLISGKKRNSEFLQLMPAVTQKVLTEQLRELEADGVIRRIVHPQVPPKVEYELTDYGWTLKDVLTSLCLWGDRHAERMKQGEVSSPSA</sequence>
<dbReference type="InterPro" id="IPR036390">
    <property type="entry name" value="WH_DNA-bd_sf"/>
</dbReference>
<dbReference type="Proteomes" id="UP000547209">
    <property type="component" value="Unassembled WGS sequence"/>
</dbReference>
<evidence type="ECO:0000313" key="5">
    <source>
        <dbReference type="EMBL" id="MBB6672667.1"/>
    </source>
</evidence>
<dbReference type="SUPFAM" id="SSF46785">
    <property type="entry name" value="Winged helix' DNA-binding domain"/>
    <property type="match status" value="1"/>
</dbReference>
<evidence type="ECO:0000256" key="1">
    <source>
        <dbReference type="ARBA" id="ARBA00023015"/>
    </source>
</evidence>
<dbReference type="InterPro" id="IPR036388">
    <property type="entry name" value="WH-like_DNA-bd_sf"/>
</dbReference>
<dbReference type="PROSITE" id="PS51118">
    <property type="entry name" value="HTH_HXLR"/>
    <property type="match status" value="1"/>
</dbReference>
<dbReference type="InterPro" id="IPR002577">
    <property type="entry name" value="HTH_HxlR"/>
</dbReference>
<comment type="caution">
    <text evidence="5">The sequence shown here is derived from an EMBL/GenBank/DDBJ whole genome shotgun (WGS) entry which is preliminary data.</text>
</comment>
<reference evidence="5 6" key="1">
    <citation type="submission" date="2020-08" db="EMBL/GenBank/DDBJ databases">
        <title>Cohnella phylogeny.</title>
        <authorList>
            <person name="Dunlap C."/>
        </authorList>
    </citation>
    <scope>NUCLEOTIDE SEQUENCE [LARGE SCALE GENOMIC DNA]</scope>
    <source>
        <strain evidence="5 6">DSM 28246</strain>
    </source>
</reference>
<evidence type="ECO:0000256" key="3">
    <source>
        <dbReference type="ARBA" id="ARBA00023163"/>
    </source>
</evidence>
<keyword evidence="2" id="KW-0238">DNA-binding</keyword>
<gene>
    <name evidence="5" type="ORF">H7C19_18455</name>
</gene>
<keyword evidence="6" id="KW-1185">Reference proteome</keyword>
<dbReference type="AlphaFoldDB" id="A0A7X0VG26"/>
<dbReference type="PANTHER" id="PTHR33204:SF29">
    <property type="entry name" value="TRANSCRIPTIONAL REGULATOR"/>
    <property type="match status" value="1"/>
</dbReference>
<name>A0A7X0VG26_9BACL</name>
<keyword evidence="1" id="KW-0805">Transcription regulation</keyword>
<evidence type="ECO:0000256" key="2">
    <source>
        <dbReference type="ARBA" id="ARBA00023125"/>
    </source>
</evidence>
<proteinExistence type="predicted"/>